<keyword evidence="2" id="KW-1185">Reference proteome</keyword>
<protein>
    <submittedName>
        <fullName evidence="1">Uncharacterized protein</fullName>
    </submittedName>
</protein>
<name>A0ACC2IFM8_9PLEO</name>
<dbReference type="EMBL" id="JAPHNI010000221">
    <property type="protein sequence ID" value="KAJ8113954.1"/>
    <property type="molecule type" value="Genomic_DNA"/>
</dbReference>
<accession>A0ACC2IFM8</accession>
<evidence type="ECO:0000313" key="1">
    <source>
        <dbReference type="EMBL" id="KAJ8113954.1"/>
    </source>
</evidence>
<comment type="caution">
    <text evidence="1">The sequence shown here is derived from an EMBL/GenBank/DDBJ whole genome shotgun (WGS) entry which is preliminary data.</text>
</comment>
<dbReference type="Proteomes" id="UP001153331">
    <property type="component" value="Unassembled WGS sequence"/>
</dbReference>
<organism evidence="1 2">
    <name type="scientific">Boeremia exigua</name>
    <dbReference type="NCBI Taxonomy" id="749465"/>
    <lineage>
        <taxon>Eukaryota</taxon>
        <taxon>Fungi</taxon>
        <taxon>Dikarya</taxon>
        <taxon>Ascomycota</taxon>
        <taxon>Pezizomycotina</taxon>
        <taxon>Dothideomycetes</taxon>
        <taxon>Pleosporomycetidae</taxon>
        <taxon>Pleosporales</taxon>
        <taxon>Pleosporineae</taxon>
        <taxon>Didymellaceae</taxon>
        <taxon>Boeremia</taxon>
    </lineage>
</organism>
<gene>
    <name evidence="1" type="ORF">OPT61_g4042</name>
</gene>
<evidence type="ECO:0000313" key="2">
    <source>
        <dbReference type="Proteomes" id="UP001153331"/>
    </source>
</evidence>
<reference evidence="1" key="1">
    <citation type="submission" date="2022-11" db="EMBL/GenBank/DDBJ databases">
        <title>Genome Sequence of Boeremia exigua.</title>
        <authorList>
            <person name="Buettner E."/>
        </authorList>
    </citation>
    <scope>NUCLEOTIDE SEQUENCE</scope>
    <source>
        <strain evidence="1">CU02</strain>
    </source>
</reference>
<proteinExistence type="predicted"/>
<sequence length="114" mass="13184">MIDRKTSPDPGVVGGLEASKLPVDPLLLARLVVEMVVSFLHVESRKDWEKMCNIAVWHVRDAQDARMMRLWEPQDGVTPVRRRVDDRPSIAIWGLMSLAQDSRHEVQWLFQDPR</sequence>